<proteinExistence type="predicted"/>
<evidence type="ECO:0000259" key="6">
    <source>
        <dbReference type="Pfam" id="PF04234"/>
    </source>
</evidence>
<protein>
    <recommendedName>
        <fullName evidence="6">CopC domain-containing protein</fullName>
    </recommendedName>
</protein>
<sequence length="255" mass="25554">MSRTTHTSHTRSLTSRRRSLVSATAVALLAGAATFGIAAPALAHDELLSTDLVLNDAGTELESFQLTFSNSIIEVGTEIVVTSANGADISDGAPQIAGPVVTQPLTADLAPGSYTAAWRVVSSDGHPIDGAFGIEIPTNGVADAAITEPDPQSTQDEADHEHAEGDHEHAAGTEHDDHGSTADADAAANEGAGLPVGGIIAASIGGLIVVAGGVGAAIFANRRRAQGMAADAARAAESSAPEHVDGNTSAEGDTK</sequence>
<feature type="transmembrane region" description="Helical" evidence="4">
    <location>
        <begin position="199"/>
        <end position="220"/>
    </location>
</feature>
<keyword evidence="8" id="KW-1185">Reference proteome</keyword>
<dbReference type="RefSeq" id="WP_166644252.1">
    <property type="nucleotide sequence ID" value="NZ_SNYA01000002.1"/>
</dbReference>
<dbReference type="EMBL" id="SNYA01000002">
    <property type="protein sequence ID" value="TDP94577.1"/>
    <property type="molecule type" value="Genomic_DNA"/>
</dbReference>
<dbReference type="GO" id="GO:0042597">
    <property type="term" value="C:periplasmic space"/>
    <property type="evidence" value="ECO:0007669"/>
    <property type="project" value="InterPro"/>
</dbReference>
<dbReference type="GO" id="GO:0005507">
    <property type="term" value="F:copper ion binding"/>
    <property type="evidence" value="ECO:0007669"/>
    <property type="project" value="InterPro"/>
</dbReference>
<dbReference type="PROSITE" id="PS51318">
    <property type="entry name" value="TAT"/>
    <property type="match status" value="1"/>
</dbReference>
<keyword evidence="2" id="KW-0186">Copper</keyword>
<feature type="compositionally biased region" description="Low complexity" evidence="3">
    <location>
        <begin position="227"/>
        <end position="236"/>
    </location>
</feature>
<keyword evidence="1 5" id="KW-0732">Signal</keyword>
<evidence type="ECO:0000313" key="7">
    <source>
        <dbReference type="EMBL" id="TDP94577.1"/>
    </source>
</evidence>
<dbReference type="Gene3D" id="2.60.40.1220">
    <property type="match status" value="1"/>
</dbReference>
<dbReference type="InterPro" id="IPR014756">
    <property type="entry name" value="Ig_E-set"/>
</dbReference>
<evidence type="ECO:0000256" key="5">
    <source>
        <dbReference type="SAM" id="SignalP"/>
    </source>
</evidence>
<keyword evidence="4" id="KW-1133">Transmembrane helix</keyword>
<evidence type="ECO:0000256" key="4">
    <source>
        <dbReference type="SAM" id="Phobius"/>
    </source>
</evidence>
<comment type="caution">
    <text evidence="7">The sequence shown here is derived from an EMBL/GenBank/DDBJ whole genome shotgun (WGS) entry which is preliminary data.</text>
</comment>
<accession>A0A4R6S5X3</accession>
<keyword evidence="4" id="KW-0812">Transmembrane</keyword>
<feature type="region of interest" description="Disordered" evidence="3">
    <location>
        <begin position="144"/>
        <end position="185"/>
    </location>
</feature>
<dbReference type="Proteomes" id="UP000295601">
    <property type="component" value="Unassembled WGS sequence"/>
</dbReference>
<dbReference type="InterPro" id="IPR014755">
    <property type="entry name" value="Cu-Rt/internalin_Ig-like"/>
</dbReference>
<dbReference type="InterPro" id="IPR006311">
    <property type="entry name" value="TAT_signal"/>
</dbReference>
<feature type="signal peptide" evidence="5">
    <location>
        <begin position="1"/>
        <end position="43"/>
    </location>
</feature>
<evidence type="ECO:0000256" key="1">
    <source>
        <dbReference type="ARBA" id="ARBA00022729"/>
    </source>
</evidence>
<dbReference type="SUPFAM" id="SSF81296">
    <property type="entry name" value="E set domains"/>
    <property type="match status" value="1"/>
</dbReference>
<feature type="domain" description="CopC" evidence="6">
    <location>
        <begin position="44"/>
        <end position="133"/>
    </location>
</feature>
<evidence type="ECO:0000256" key="2">
    <source>
        <dbReference type="ARBA" id="ARBA00023008"/>
    </source>
</evidence>
<evidence type="ECO:0000313" key="8">
    <source>
        <dbReference type="Proteomes" id="UP000295601"/>
    </source>
</evidence>
<organism evidence="7 8">
    <name type="scientific">Leucobacter luti</name>
    <dbReference type="NCBI Taxonomy" id="340320"/>
    <lineage>
        <taxon>Bacteria</taxon>
        <taxon>Bacillati</taxon>
        <taxon>Actinomycetota</taxon>
        <taxon>Actinomycetes</taxon>
        <taxon>Micrococcales</taxon>
        <taxon>Microbacteriaceae</taxon>
        <taxon>Leucobacter</taxon>
    </lineage>
</organism>
<reference evidence="7 8" key="1">
    <citation type="submission" date="2019-03" db="EMBL/GenBank/DDBJ databases">
        <title>Genomic analyses of the natural microbiome of Caenorhabditis elegans.</title>
        <authorList>
            <person name="Samuel B."/>
        </authorList>
    </citation>
    <scope>NUCLEOTIDE SEQUENCE [LARGE SCALE GENOMIC DNA]</scope>
    <source>
        <strain evidence="7 8">JUb18</strain>
    </source>
</reference>
<feature type="chain" id="PRO_5020799540" description="CopC domain-containing protein" evidence="5">
    <location>
        <begin position="44"/>
        <end position="255"/>
    </location>
</feature>
<name>A0A4R6S5X3_9MICO</name>
<feature type="compositionally biased region" description="Polar residues" evidence="3">
    <location>
        <begin position="246"/>
        <end position="255"/>
    </location>
</feature>
<feature type="compositionally biased region" description="Basic and acidic residues" evidence="3">
    <location>
        <begin position="157"/>
        <end position="180"/>
    </location>
</feature>
<gene>
    <name evidence="7" type="ORF">EDF62_0997</name>
</gene>
<evidence type="ECO:0000256" key="3">
    <source>
        <dbReference type="SAM" id="MobiDB-lite"/>
    </source>
</evidence>
<dbReference type="InterPro" id="IPR007348">
    <property type="entry name" value="CopC_dom"/>
</dbReference>
<keyword evidence="4" id="KW-0472">Membrane</keyword>
<dbReference type="AlphaFoldDB" id="A0A4R6S5X3"/>
<dbReference type="GO" id="GO:0046688">
    <property type="term" value="P:response to copper ion"/>
    <property type="evidence" value="ECO:0007669"/>
    <property type="project" value="InterPro"/>
</dbReference>
<feature type="region of interest" description="Disordered" evidence="3">
    <location>
        <begin position="227"/>
        <end position="255"/>
    </location>
</feature>
<dbReference type="Pfam" id="PF04234">
    <property type="entry name" value="CopC"/>
    <property type="match status" value="1"/>
</dbReference>